<evidence type="ECO:0000256" key="3">
    <source>
        <dbReference type="ARBA" id="ARBA00005708"/>
    </source>
</evidence>
<dbReference type="EMBL" id="LQYV01000137">
    <property type="protein sequence ID" value="KYD21076.1"/>
    <property type="molecule type" value="Genomic_DNA"/>
</dbReference>
<comment type="similarity">
    <text evidence="3 6">Belongs to the DHNA family.</text>
</comment>
<dbReference type="UniPathway" id="UPA00077">
    <property type="reaction ID" value="UER00154"/>
</dbReference>
<dbReference type="OrthoDB" id="9803748at2"/>
<dbReference type="PANTHER" id="PTHR42844:SF1">
    <property type="entry name" value="DIHYDRONEOPTERIN ALDOLASE 1-RELATED"/>
    <property type="match status" value="1"/>
</dbReference>
<dbReference type="EMBL" id="LUCS01000023">
    <property type="protein sequence ID" value="KAF6511263.1"/>
    <property type="molecule type" value="Genomic_DNA"/>
</dbReference>
<reference evidence="8 15" key="2">
    <citation type="submission" date="2016-03" db="EMBL/GenBank/DDBJ databases">
        <title>Spore heat resistance.</title>
        <authorList>
            <person name="Boekhorst J."/>
            <person name="Berendsen E.M."/>
            <person name="Wells-Bennik M.H."/>
            <person name="Kuipers O.P."/>
        </authorList>
    </citation>
    <scope>NUCLEOTIDE SEQUENCE [LARGE SCALE GENOMIC DNA]</scope>
    <source>
        <strain evidence="8 15">GS8</strain>
    </source>
</reference>
<accession>A0A087LGR8</accession>
<reference evidence="11 14" key="3">
    <citation type="submission" date="2018-10" db="EMBL/GenBank/DDBJ databases">
        <title>Geobacillus stearothermophilus in processing lines of powdered infant formula.</title>
        <authorList>
            <person name="Rhee M.S."/>
            <person name="Choi I.-G."/>
            <person name="Cho T.J."/>
            <person name="Park B."/>
        </authorList>
    </citation>
    <scope>NUCLEOTIDE SEQUENCE [LARGE SCALE GENOMIC DNA]</scope>
    <source>
        <strain evidence="11 14">FHS-PPGT130</strain>
    </source>
</reference>
<evidence type="ECO:0000256" key="6">
    <source>
        <dbReference type="RuleBase" id="RU362079"/>
    </source>
</evidence>
<evidence type="ECO:0000313" key="13">
    <source>
        <dbReference type="Proteomes" id="UP000075517"/>
    </source>
</evidence>
<dbReference type="NCBIfam" id="TIGR00526">
    <property type="entry name" value="folB_dom"/>
    <property type="match status" value="1"/>
</dbReference>
<comment type="catalytic activity">
    <reaction evidence="1 6">
        <text>7,8-dihydroneopterin = 6-hydroxymethyl-7,8-dihydropterin + glycolaldehyde</text>
        <dbReference type="Rhea" id="RHEA:10540"/>
        <dbReference type="ChEBI" id="CHEBI:17001"/>
        <dbReference type="ChEBI" id="CHEBI:17071"/>
        <dbReference type="ChEBI" id="CHEBI:44841"/>
        <dbReference type="EC" id="4.1.2.25"/>
    </reaction>
</comment>
<evidence type="ECO:0000256" key="5">
    <source>
        <dbReference type="ARBA" id="ARBA00023239"/>
    </source>
</evidence>
<evidence type="ECO:0000313" key="10">
    <source>
        <dbReference type="EMBL" id="KYD31295.1"/>
    </source>
</evidence>
<dbReference type="PANTHER" id="PTHR42844">
    <property type="entry name" value="DIHYDRONEOPTERIN ALDOLASE 1-RELATED"/>
    <property type="match status" value="1"/>
</dbReference>
<dbReference type="Proteomes" id="UP000773850">
    <property type="component" value="Unassembled WGS sequence"/>
</dbReference>
<dbReference type="GO" id="GO:0046654">
    <property type="term" value="P:tetrahydrofolate biosynthetic process"/>
    <property type="evidence" value="ECO:0007669"/>
    <property type="project" value="UniProtKB-UniRule"/>
</dbReference>
<dbReference type="InterPro" id="IPR043133">
    <property type="entry name" value="GTP-CH-I_C/QueF"/>
</dbReference>
<dbReference type="PATRIC" id="fig|1422.12.peg.809"/>
<evidence type="ECO:0000313" key="12">
    <source>
        <dbReference type="Proteomes" id="UP000075424"/>
    </source>
</evidence>
<evidence type="ECO:0000256" key="2">
    <source>
        <dbReference type="ARBA" id="ARBA00005013"/>
    </source>
</evidence>
<dbReference type="Proteomes" id="UP000266922">
    <property type="component" value="Unassembled WGS sequence"/>
</dbReference>
<feature type="domain" description="Dihydroneopterin aldolase/epimerase" evidence="7">
    <location>
        <begin position="14"/>
        <end position="127"/>
    </location>
</feature>
<keyword evidence="15" id="KW-1185">Reference proteome</keyword>
<dbReference type="CDD" id="cd00534">
    <property type="entry name" value="DHNA_DHNTPE"/>
    <property type="match status" value="1"/>
</dbReference>
<dbReference type="AlphaFoldDB" id="A0A087LGR8"/>
<dbReference type="GO" id="GO:0004150">
    <property type="term" value="F:dihydroneopterin aldolase activity"/>
    <property type="evidence" value="ECO:0007669"/>
    <property type="project" value="UniProtKB-UniRule"/>
</dbReference>
<dbReference type="Pfam" id="PF02152">
    <property type="entry name" value="FolB"/>
    <property type="match status" value="1"/>
</dbReference>
<sequence length="129" mass="14727">MRCSGKERAAIDKIYIQGMEFYGYHGVLREENVLGQRFLVDVALELDLRPAGRSDRLEHTVNYAEVYERCRTIVEERTLALIEAVAEAIADELLAAFPAVQRCTVKVIKPNPPIRGHYQHVAVEIYRGR</sequence>
<evidence type="ECO:0000313" key="15">
    <source>
        <dbReference type="Proteomes" id="UP000773850"/>
    </source>
</evidence>
<dbReference type="Gene3D" id="3.30.1130.10">
    <property type="match status" value="1"/>
</dbReference>
<protein>
    <recommendedName>
        <fullName evidence="6">7,8-dihydroneopterin aldolase</fullName>
        <ecNumber evidence="6">4.1.2.25</ecNumber>
    </recommendedName>
</protein>
<evidence type="ECO:0000313" key="11">
    <source>
        <dbReference type="EMBL" id="RLQ14439.1"/>
    </source>
</evidence>
<dbReference type="NCBIfam" id="TIGR00525">
    <property type="entry name" value="folB"/>
    <property type="match status" value="1"/>
</dbReference>
<dbReference type="EC" id="4.1.2.25" evidence="6"/>
<dbReference type="FunFam" id="3.30.1130.10:FF:000003">
    <property type="entry name" value="7,8-dihydroneopterin aldolase"/>
    <property type="match status" value="1"/>
</dbReference>
<reference evidence="12 13" key="1">
    <citation type="submission" date="2016-01" db="EMBL/GenBank/DDBJ databases">
        <title>Draft Genome Sequences of Seven Thermophilic Sporeformers Isolated from Foods.</title>
        <authorList>
            <person name="Berendsen E.M."/>
            <person name="Wells-Bennik M.H."/>
            <person name="Krawcyk A.O."/>
            <person name="De Jong A."/>
            <person name="Holsappel S."/>
            <person name="Eijlander R.T."/>
            <person name="Kuipers O.P."/>
        </authorList>
    </citation>
    <scope>NUCLEOTIDE SEQUENCE [LARGE SCALE GENOMIC DNA]</scope>
    <source>
        <strain evidence="9 12">B4109</strain>
        <strain evidence="10 13">B4114</strain>
    </source>
</reference>
<evidence type="ECO:0000313" key="9">
    <source>
        <dbReference type="EMBL" id="KYD21076.1"/>
    </source>
</evidence>
<dbReference type="InterPro" id="IPR006156">
    <property type="entry name" value="Dihydroneopterin_aldolase"/>
</dbReference>
<evidence type="ECO:0000313" key="8">
    <source>
        <dbReference type="EMBL" id="KAF6511263.1"/>
    </source>
</evidence>
<evidence type="ECO:0000259" key="7">
    <source>
        <dbReference type="SMART" id="SM00905"/>
    </source>
</evidence>
<keyword evidence="4 6" id="KW-0289">Folate biosynthesis</keyword>
<gene>
    <name evidence="11" type="primary">folB</name>
    <name evidence="9" type="ORF">B4109_0038</name>
    <name evidence="10" type="ORF">B4114_0053</name>
    <name evidence="11" type="ORF">D9548_05400</name>
    <name evidence="8" type="ORF">GS8_1458</name>
</gene>
<evidence type="ECO:0000256" key="1">
    <source>
        <dbReference type="ARBA" id="ARBA00001353"/>
    </source>
</evidence>
<dbReference type="EMBL" id="RCTJ01000012">
    <property type="protein sequence ID" value="RLQ14439.1"/>
    <property type="molecule type" value="Genomic_DNA"/>
</dbReference>
<organism evidence="10 13">
    <name type="scientific">Geobacillus stearothermophilus</name>
    <name type="common">Bacillus stearothermophilus</name>
    <dbReference type="NCBI Taxonomy" id="1422"/>
    <lineage>
        <taxon>Bacteria</taxon>
        <taxon>Bacillati</taxon>
        <taxon>Bacillota</taxon>
        <taxon>Bacilli</taxon>
        <taxon>Bacillales</taxon>
        <taxon>Anoxybacillaceae</taxon>
        <taxon>Geobacillus</taxon>
    </lineage>
</organism>
<accession>A0A163YXP2</accession>
<comment type="caution">
    <text evidence="10">The sequence shown here is derived from an EMBL/GenBank/DDBJ whole genome shotgun (WGS) entry which is preliminary data.</text>
</comment>
<comment type="function">
    <text evidence="6">Catalyzes the conversion of 7,8-dihydroneopterin to 6-hydroxymethyl-7,8-dihydropterin.</text>
</comment>
<evidence type="ECO:0000256" key="4">
    <source>
        <dbReference type="ARBA" id="ARBA00022909"/>
    </source>
</evidence>
<dbReference type="Proteomes" id="UP000075424">
    <property type="component" value="Unassembled WGS sequence"/>
</dbReference>
<dbReference type="Proteomes" id="UP000075517">
    <property type="component" value="Unassembled WGS sequence"/>
</dbReference>
<comment type="pathway">
    <text evidence="2 6">Cofactor biosynthesis; tetrahydrofolate biosynthesis; 2-amino-4-hydroxy-6-hydroxymethyl-7,8-dihydropteridine diphosphate from 7,8-dihydroneopterin triphosphate: step 3/4.</text>
</comment>
<dbReference type="SUPFAM" id="SSF55620">
    <property type="entry name" value="Tetrahydrobiopterin biosynthesis enzymes-like"/>
    <property type="match status" value="1"/>
</dbReference>
<evidence type="ECO:0000313" key="14">
    <source>
        <dbReference type="Proteomes" id="UP000266922"/>
    </source>
</evidence>
<dbReference type="SMART" id="SM00905">
    <property type="entry name" value="FolB"/>
    <property type="match status" value="1"/>
</dbReference>
<dbReference type="GO" id="GO:0046656">
    <property type="term" value="P:folic acid biosynthetic process"/>
    <property type="evidence" value="ECO:0007669"/>
    <property type="project" value="UniProtKB-UniRule"/>
</dbReference>
<name>A0A087LGR8_GEOSE</name>
<keyword evidence="5 6" id="KW-0456">Lyase</keyword>
<dbReference type="GO" id="GO:0005737">
    <property type="term" value="C:cytoplasm"/>
    <property type="evidence" value="ECO:0007669"/>
    <property type="project" value="TreeGrafter"/>
</dbReference>
<dbReference type="EMBL" id="LQYY01000151">
    <property type="protein sequence ID" value="KYD31295.1"/>
    <property type="molecule type" value="Genomic_DNA"/>
</dbReference>
<proteinExistence type="inferred from homology"/>
<dbReference type="InterPro" id="IPR006157">
    <property type="entry name" value="FolB_dom"/>
</dbReference>